<evidence type="ECO:0000313" key="8">
    <source>
        <dbReference type="Proteomes" id="UP000031184"/>
    </source>
</evidence>
<evidence type="ECO:0000256" key="3">
    <source>
        <dbReference type="ARBA" id="ARBA00022448"/>
    </source>
</evidence>
<dbReference type="PANTHER" id="PTHR42810">
    <property type="entry name" value="PURINE PERMEASE C1399.01C-RELATED"/>
    <property type="match status" value="1"/>
</dbReference>
<dbReference type="PROSITE" id="PS01116">
    <property type="entry name" value="XANTH_URACIL_PERMASE"/>
    <property type="match status" value="1"/>
</dbReference>
<keyword evidence="3" id="KW-0813">Transport</keyword>
<organism evidence="7 8">
    <name type="scientific">Fusobacterium necrophorum subsp. funduliforme B35</name>
    <dbReference type="NCBI Taxonomy" id="1226633"/>
    <lineage>
        <taxon>Bacteria</taxon>
        <taxon>Fusobacteriati</taxon>
        <taxon>Fusobacteriota</taxon>
        <taxon>Fusobacteriia</taxon>
        <taxon>Fusobacteriales</taxon>
        <taxon>Fusobacteriaceae</taxon>
        <taxon>Fusobacterium</taxon>
    </lineage>
</organism>
<dbReference type="GO" id="GO:0005886">
    <property type="term" value="C:plasma membrane"/>
    <property type="evidence" value="ECO:0007669"/>
    <property type="project" value="UniProtKB-ARBA"/>
</dbReference>
<keyword evidence="6" id="KW-0472">Membrane</keyword>
<dbReference type="PANTHER" id="PTHR42810:SF2">
    <property type="entry name" value="PURINE PERMEASE C1399.01C-RELATED"/>
    <property type="match status" value="1"/>
</dbReference>
<protein>
    <submittedName>
        <fullName evidence="7">ABC transporter permease</fullName>
    </submittedName>
</protein>
<evidence type="ECO:0000256" key="4">
    <source>
        <dbReference type="ARBA" id="ARBA00022692"/>
    </source>
</evidence>
<comment type="similarity">
    <text evidence="2">Belongs to the nucleobase:cation symporter-2 (NCS2) (TC 2.A.40) family.</text>
</comment>
<proteinExistence type="inferred from homology"/>
<dbReference type="AlphaFoldDB" id="A0A017H5N5"/>
<dbReference type="Proteomes" id="UP000031184">
    <property type="component" value="Unassembled WGS sequence"/>
</dbReference>
<comment type="caution">
    <text evidence="7">The sequence shown here is derived from an EMBL/GenBank/DDBJ whole genome shotgun (WGS) entry which is preliminary data.</text>
</comment>
<reference evidence="7 8" key="1">
    <citation type="submission" date="2013-08" db="EMBL/GenBank/DDBJ databases">
        <title>An opportunistic ruminal bacterium that causes liver abscesses in cattle.</title>
        <authorList>
            <person name="Benahmed F.H."/>
            <person name="Rasmussen M."/>
            <person name="Harbottle H."/>
            <person name="Soppet D."/>
            <person name="Nagaraja T.G."/>
            <person name="Davidson M."/>
        </authorList>
    </citation>
    <scope>NUCLEOTIDE SEQUENCE [LARGE SCALE GENOMIC DNA]</scope>
    <source>
        <strain evidence="7 8">B35</strain>
    </source>
</reference>
<gene>
    <name evidence="7" type="ORF">C095_08835</name>
</gene>
<dbReference type="Pfam" id="PF00860">
    <property type="entry name" value="Xan_ur_permease"/>
    <property type="match status" value="1"/>
</dbReference>
<dbReference type="PATRIC" id="fig|1226633.4.peg.1783"/>
<sequence>MVNTNELGLKTKLVLGAQHVLAMFGATVLVPFLTGLNPSIALIAAGLGTLIFHAVTKRIVPVFLGSSFAFIGAIALVLKNDGIAVVKGGVIAAGFVYLVMSLIILKFGVDKVKSFFPPVVVGPIIMVIGLRLSPVAMSMAGYSNGSFDSKSLIISGIVVISMVCISILKKSFFRLVPILISVAIGYIVAMCFDLVDFDLISQAKWIGLSEDAFHSLITMPKFTFTGVVAIAPIALVVFIEHIGDITTNGAVVGKDFFQNPGIHRTMLGDGLATIAAGLIGGPANTTYGENTGVLAVTKVYDPSVLRIAACYAIVLGFLGKFGVMLQTIPTPVMGGVSIILFGMISAVGARTIVDAQLDFSNSRNLIIASLILVFGIAINEIAIWGTISISGLAIAALIGVILNKILPEDQPYSKKQLKKMKEQEMEEKR</sequence>
<evidence type="ECO:0000256" key="6">
    <source>
        <dbReference type="ARBA" id="ARBA00023136"/>
    </source>
</evidence>
<dbReference type="NCBIfam" id="TIGR00801">
    <property type="entry name" value="ncs2"/>
    <property type="match status" value="1"/>
</dbReference>
<dbReference type="InterPro" id="IPR006042">
    <property type="entry name" value="Xan_ur_permease"/>
</dbReference>
<comment type="subcellular location">
    <subcellularLocation>
        <location evidence="1">Membrane</location>
        <topology evidence="1">Multi-pass membrane protein</topology>
    </subcellularLocation>
</comment>
<dbReference type="RefSeq" id="WP_005952727.1">
    <property type="nucleotide sequence ID" value="NZ_AOJP01000004.1"/>
</dbReference>
<dbReference type="InterPro" id="IPR006043">
    <property type="entry name" value="NCS2"/>
</dbReference>
<keyword evidence="4" id="KW-0812">Transmembrane</keyword>
<name>A0A017H5N5_9FUSO</name>
<dbReference type="EMBL" id="AUZI01000021">
    <property type="protein sequence ID" value="KID48833.1"/>
    <property type="molecule type" value="Genomic_DNA"/>
</dbReference>
<accession>A0A017H5N5</accession>
<dbReference type="GO" id="GO:0042907">
    <property type="term" value="F:xanthine transmembrane transporter activity"/>
    <property type="evidence" value="ECO:0007669"/>
    <property type="project" value="TreeGrafter"/>
</dbReference>
<evidence type="ECO:0000256" key="2">
    <source>
        <dbReference type="ARBA" id="ARBA00008821"/>
    </source>
</evidence>
<keyword evidence="5" id="KW-1133">Transmembrane helix</keyword>
<dbReference type="OrthoDB" id="9779092at2"/>
<evidence type="ECO:0000313" key="7">
    <source>
        <dbReference type="EMBL" id="KID48833.1"/>
    </source>
</evidence>
<evidence type="ECO:0000256" key="1">
    <source>
        <dbReference type="ARBA" id="ARBA00004141"/>
    </source>
</evidence>
<evidence type="ECO:0000256" key="5">
    <source>
        <dbReference type="ARBA" id="ARBA00022989"/>
    </source>
</evidence>